<accession>A0A2S4W6B5</accession>
<evidence type="ECO:0000313" key="3">
    <source>
        <dbReference type="Proteomes" id="UP000239156"/>
    </source>
</evidence>
<dbReference type="VEuPathDB" id="FungiDB:PSTT_00676"/>
<feature type="transmembrane region" description="Helical" evidence="1">
    <location>
        <begin position="48"/>
        <end position="70"/>
    </location>
</feature>
<dbReference type="AlphaFoldDB" id="A0A2S4W6B5"/>
<dbReference type="EMBL" id="PKSL01000003">
    <property type="protein sequence ID" value="POW17308.1"/>
    <property type="molecule type" value="Genomic_DNA"/>
</dbReference>
<comment type="caution">
    <text evidence="2">The sequence shown here is derived from an EMBL/GenBank/DDBJ whole genome shotgun (WGS) entry which is preliminary data.</text>
</comment>
<organism evidence="2 3">
    <name type="scientific">Puccinia striiformis</name>
    <dbReference type="NCBI Taxonomy" id="27350"/>
    <lineage>
        <taxon>Eukaryota</taxon>
        <taxon>Fungi</taxon>
        <taxon>Dikarya</taxon>
        <taxon>Basidiomycota</taxon>
        <taxon>Pucciniomycotina</taxon>
        <taxon>Pucciniomycetes</taxon>
        <taxon>Pucciniales</taxon>
        <taxon>Pucciniaceae</taxon>
        <taxon>Puccinia</taxon>
    </lineage>
</organism>
<name>A0A2S4W6B5_9BASI</name>
<reference evidence="2" key="1">
    <citation type="submission" date="2017-12" db="EMBL/GenBank/DDBJ databases">
        <title>Gene loss provides genomic basis for host adaptation in cereal stripe rust fungi.</title>
        <authorList>
            <person name="Xia C."/>
        </authorList>
    </citation>
    <scope>NUCLEOTIDE SEQUENCE [LARGE SCALE GENOMIC DNA]</scope>
    <source>
        <strain evidence="2">93-210</strain>
    </source>
</reference>
<dbReference type="VEuPathDB" id="FungiDB:PSHT_05710"/>
<proteinExistence type="predicted"/>
<sequence length="303" mass="31905">MQLVDGRCGMVTVSPTFYNCSLGVGRHIHIRSPGSRVRLPSTESIKGVFGITAMIHLIFVLIAVTSLLAARTQGAQTPNKVDPTTCFSDMKVIGADCTAATGGIIYRAQTQAGKVLASGETTVQSIHGNCNVQIYKPSTAMISESQIKSSVDKILTSCLPQAGSTKFTITGNEVTIKLVNRAPKGSWQEPYDPDFPLDKPACLAVAGTKPIDQADCAHAARALPTIGDYGSIGNSSSRSEVVAQFKTCQLKVSTSDGSAIIAKIPDLDVPLLQLHVCLENWGVVGIKGASGPNGRTYVQVTSV</sequence>
<protein>
    <submittedName>
        <fullName evidence="2">Uncharacterized protein</fullName>
    </submittedName>
</protein>
<evidence type="ECO:0000313" key="2">
    <source>
        <dbReference type="EMBL" id="POW17308.1"/>
    </source>
</evidence>
<gene>
    <name evidence="2" type="ORF">PSTT_00676</name>
</gene>
<keyword evidence="1" id="KW-0472">Membrane</keyword>
<dbReference type="Proteomes" id="UP000239156">
    <property type="component" value="Unassembled WGS sequence"/>
</dbReference>
<keyword evidence="1" id="KW-0812">Transmembrane</keyword>
<keyword evidence="3" id="KW-1185">Reference proteome</keyword>
<keyword evidence="1" id="KW-1133">Transmembrane helix</keyword>
<evidence type="ECO:0000256" key="1">
    <source>
        <dbReference type="SAM" id="Phobius"/>
    </source>
</evidence>